<feature type="binding site" evidence="7">
    <location>
        <position position="149"/>
    </location>
    <ligand>
        <name>a divalent metal cation</name>
        <dbReference type="ChEBI" id="CHEBI:60240"/>
        <label>2</label>
    </ligand>
</feature>
<dbReference type="GO" id="GO:0008296">
    <property type="term" value="F:3'-5'-DNA exonuclease activity"/>
    <property type="evidence" value="ECO:0007669"/>
    <property type="project" value="TreeGrafter"/>
</dbReference>
<dbReference type="PANTHER" id="PTHR10060">
    <property type="entry name" value="TATD FAMILY DEOXYRIBONUCLEASE"/>
    <property type="match status" value="1"/>
</dbReference>
<comment type="similarity">
    <text evidence="1">Belongs to the metallo-dependent hydrolases superfamily. TatD-type hydrolase family.</text>
</comment>
<dbReference type="InterPro" id="IPR001130">
    <property type="entry name" value="TatD-like"/>
</dbReference>
<protein>
    <recommendedName>
        <fullName evidence="5">Deoxyribonuclease TATDN1</fullName>
    </recommendedName>
</protein>
<accession>A0A1B6CB08</accession>
<evidence type="ECO:0000256" key="5">
    <source>
        <dbReference type="ARBA" id="ARBA00039767"/>
    </source>
</evidence>
<dbReference type="FunFam" id="3.20.20.140:FF:000040">
    <property type="entry name" value="Putative tatD related deoxyribonuclease"/>
    <property type="match status" value="1"/>
</dbReference>
<feature type="binding site" evidence="7">
    <location>
        <position position="222"/>
    </location>
    <ligand>
        <name>a divalent metal cation</name>
        <dbReference type="ChEBI" id="CHEBI:60240"/>
        <label>1</label>
    </ligand>
</feature>
<reference evidence="8" key="1">
    <citation type="submission" date="2015-12" db="EMBL/GenBank/DDBJ databases">
        <title>De novo transcriptome assembly of four potential Pierce s Disease insect vectors from Arizona vineyards.</title>
        <authorList>
            <person name="Tassone E.E."/>
        </authorList>
    </citation>
    <scope>NUCLEOTIDE SEQUENCE</scope>
</reference>
<evidence type="ECO:0000256" key="2">
    <source>
        <dbReference type="ARBA" id="ARBA00022722"/>
    </source>
</evidence>
<evidence type="ECO:0000256" key="7">
    <source>
        <dbReference type="PIRSR" id="PIRSR005902-1"/>
    </source>
</evidence>
<dbReference type="InterPro" id="IPR032466">
    <property type="entry name" value="Metal_Hydrolase"/>
</dbReference>
<evidence type="ECO:0000256" key="4">
    <source>
        <dbReference type="ARBA" id="ARBA00022801"/>
    </source>
</evidence>
<organism evidence="8">
    <name type="scientific">Clastoptera arizonana</name>
    <name type="common">Arizona spittle bug</name>
    <dbReference type="NCBI Taxonomy" id="38151"/>
    <lineage>
        <taxon>Eukaryota</taxon>
        <taxon>Metazoa</taxon>
        <taxon>Ecdysozoa</taxon>
        <taxon>Arthropoda</taxon>
        <taxon>Hexapoda</taxon>
        <taxon>Insecta</taxon>
        <taxon>Pterygota</taxon>
        <taxon>Neoptera</taxon>
        <taxon>Paraneoptera</taxon>
        <taxon>Hemiptera</taxon>
        <taxon>Auchenorrhyncha</taxon>
        <taxon>Cercopoidea</taxon>
        <taxon>Clastopteridae</taxon>
        <taxon>Clastoptera</taxon>
    </lineage>
</organism>
<dbReference type="SUPFAM" id="SSF51556">
    <property type="entry name" value="Metallo-dependent hydrolases"/>
    <property type="match status" value="1"/>
</dbReference>
<proteinExistence type="inferred from homology"/>
<dbReference type="GO" id="GO:0046872">
    <property type="term" value="F:metal ion binding"/>
    <property type="evidence" value="ECO:0007669"/>
    <property type="project" value="UniProtKB-KW"/>
</dbReference>
<dbReference type="CDD" id="cd01310">
    <property type="entry name" value="TatD_DNAse"/>
    <property type="match status" value="1"/>
</dbReference>
<keyword evidence="2" id="KW-0540">Nuclease</keyword>
<evidence type="ECO:0000256" key="6">
    <source>
        <dbReference type="ARBA" id="ARBA00045223"/>
    </source>
</evidence>
<dbReference type="PANTHER" id="PTHR10060:SF15">
    <property type="entry name" value="DEOXYRIBONUCLEASE TATDN1"/>
    <property type="match status" value="1"/>
</dbReference>
<dbReference type="AlphaFoldDB" id="A0A1B6CB08"/>
<comment type="function">
    <text evidence="6">Deoxyribonuclease which catalyzes (in vitro) the decatenation of kinetoplast DNA, which are circular DNA catenated to each other, producing linear DNA molecules. Plays an important role in chromosomal segregation and cell cycle progression during eye development probably via its DNA decatenation activity.</text>
</comment>
<keyword evidence="3 7" id="KW-0479">Metal-binding</keyword>
<feature type="binding site" evidence="7">
    <location>
        <position position="112"/>
    </location>
    <ligand>
        <name>a divalent metal cation</name>
        <dbReference type="ChEBI" id="CHEBI:60240"/>
        <label>1</label>
    </ligand>
</feature>
<evidence type="ECO:0000313" key="8">
    <source>
        <dbReference type="EMBL" id="JAS10475.1"/>
    </source>
</evidence>
<feature type="binding site" evidence="7">
    <location>
        <position position="174"/>
    </location>
    <ligand>
        <name>a divalent metal cation</name>
        <dbReference type="ChEBI" id="CHEBI:60240"/>
        <label>2</label>
    </ligand>
</feature>
<gene>
    <name evidence="8" type="ORF">g.14739</name>
</gene>
<dbReference type="Pfam" id="PF01026">
    <property type="entry name" value="TatD_DNase"/>
    <property type="match status" value="1"/>
</dbReference>
<evidence type="ECO:0000256" key="1">
    <source>
        <dbReference type="ARBA" id="ARBA00009275"/>
    </source>
</evidence>
<dbReference type="InterPro" id="IPR050891">
    <property type="entry name" value="TatD-type_Hydrolase"/>
</dbReference>
<dbReference type="Gene3D" id="3.20.20.140">
    <property type="entry name" value="Metal-dependent hydrolases"/>
    <property type="match status" value="1"/>
</dbReference>
<keyword evidence="4" id="KW-0378">Hydrolase</keyword>
<name>A0A1B6CB08_9HEMI</name>
<evidence type="ECO:0000256" key="3">
    <source>
        <dbReference type="ARBA" id="ARBA00022723"/>
    </source>
</evidence>
<dbReference type="GO" id="GO:0005829">
    <property type="term" value="C:cytosol"/>
    <property type="evidence" value="ECO:0007669"/>
    <property type="project" value="TreeGrafter"/>
</dbReference>
<dbReference type="PROSITE" id="PS01091">
    <property type="entry name" value="TATD_3"/>
    <property type="match status" value="1"/>
</dbReference>
<dbReference type="EMBL" id="GEDC01026823">
    <property type="protein sequence ID" value="JAS10475.1"/>
    <property type="molecule type" value="Transcribed_RNA"/>
</dbReference>
<dbReference type="InterPro" id="IPR018228">
    <property type="entry name" value="DNase_TatD-rel_CS"/>
</dbReference>
<sequence>MAQRKIIDIGANLTDAMYNGVYNGSKKHEPDLIHVLNRAWAASIDKIIITGNNLIESTAALKLAQTNTHLYSTVGCHPTRCDEFDKNSPDKYFQALYDLAASDKEKVVAIGECGLDYDRVQFCTKEVQQKYFEKQLKLSELLKLPLFLHCRNACSDLVKILTLNHCNFYGGVVHSFDGTAEELKVLLDLGYYIGINGCSLKTSDNLAVVKLIPRDKILIETDSPWCEVRPSHAGSCYIKSTFPAVKKEKWHSNNMVKSRNEPAMIVQVLEILSAVRGENMDSLCDIIYKNTEKLFFSTK</sequence>
<dbReference type="PIRSF" id="PIRSF005902">
    <property type="entry name" value="DNase_TatD"/>
    <property type="match status" value="1"/>
</dbReference>